<dbReference type="Gene3D" id="1.20.120.810">
    <property type="entry name" value="Vinculin, Vh2 four-helix bundle"/>
    <property type="match status" value="1"/>
</dbReference>
<evidence type="ECO:0000256" key="11">
    <source>
        <dbReference type="SAM" id="MobiDB-lite"/>
    </source>
</evidence>
<reference evidence="13 14" key="1">
    <citation type="journal article" date="2019" name="J. Hered.">
        <title>An Improved Genome Assembly for Drosophila navojoa, the Basal Species in the mojavensis Cluster.</title>
        <authorList>
            <person name="Vanderlinde T."/>
            <person name="Dupim E.G."/>
            <person name="Nazario-Yepiz N.O."/>
            <person name="Carvalho A.B."/>
        </authorList>
    </citation>
    <scope>NUCLEOTIDE SEQUENCE [LARGE SCALE GENOMIC DNA]</scope>
    <source>
        <strain evidence="13">Navoj_Jal97</strain>
        <tissue evidence="13">Whole organism</tissue>
    </source>
</reference>
<dbReference type="AlphaFoldDB" id="A0A484BI11"/>
<dbReference type="OrthoDB" id="6077919at2759"/>
<evidence type="ECO:0000256" key="2">
    <source>
        <dbReference type="ARBA" id="ARBA00022723"/>
    </source>
</evidence>
<dbReference type="GO" id="GO:0007349">
    <property type="term" value="P:cellularization"/>
    <property type="evidence" value="ECO:0007669"/>
    <property type="project" value="InterPro"/>
</dbReference>
<evidence type="ECO:0000256" key="8">
    <source>
        <dbReference type="ARBA" id="ARBA00023163"/>
    </source>
</evidence>
<evidence type="ECO:0000256" key="4">
    <source>
        <dbReference type="ARBA" id="ARBA00022771"/>
    </source>
</evidence>
<comment type="subcellular location">
    <subcellularLocation>
        <location evidence="1">Nucleus</location>
    </subcellularLocation>
</comment>
<dbReference type="Proteomes" id="UP000295192">
    <property type="component" value="Unassembled WGS sequence"/>
</dbReference>
<dbReference type="Pfam" id="PF00096">
    <property type="entry name" value="zf-C2H2"/>
    <property type="match status" value="4"/>
</dbReference>
<feature type="region of interest" description="Disordered" evidence="11">
    <location>
        <begin position="368"/>
        <end position="398"/>
    </location>
</feature>
<evidence type="ECO:0000256" key="3">
    <source>
        <dbReference type="ARBA" id="ARBA00022737"/>
    </source>
</evidence>
<evidence type="ECO:0000313" key="13">
    <source>
        <dbReference type="EMBL" id="TDG48423.1"/>
    </source>
</evidence>
<accession>A0A484BI11</accession>
<evidence type="ECO:0000259" key="12">
    <source>
        <dbReference type="PROSITE" id="PS50157"/>
    </source>
</evidence>
<feature type="domain" description="C2H2-type" evidence="12">
    <location>
        <begin position="552"/>
        <end position="579"/>
    </location>
</feature>
<feature type="domain" description="C2H2-type" evidence="12">
    <location>
        <begin position="466"/>
        <end position="493"/>
    </location>
</feature>
<dbReference type="GO" id="GO:0003677">
    <property type="term" value="F:DNA binding"/>
    <property type="evidence" value="ECO:0007669"/>
    <property type="project" value="UniProtKB-KW"/>
</dbReference>
<dbReference type="InterPro" id="IPR008837">
    <property type="entry name" value="Serendipity_A"/>
</dbReference>
<feature type="domain" description="C2H2-type" evidence="12">
    <location>
        <begin position="438"/>
        <end position="465"/>
    </location>
</feature>
<feature type="domain" description="C2H2-type" evidence="12">
    <location>
        <begin position="523"/>
        <end position="550"/>
    </location>
</feature>
<dbReference type="InterPro" id="IPR036236">
    <property type="entry name" value="Znf_C2H2_sf"/>
</dbReference>
<dbReference type="Pfam" id="PF05482">
    <property type="entry name" value="Serendipity_A"/>
    <property type="match status" value="1"/>
</dbReference>
<dbReference type="STRING" id="7232.A0A484BI11"/>
<proteinExistence type="predicted"/>
<dbReference type="InterPro" id="IPR050331">
    <property type="entry name" value="Zinc_finger"/>
</dbReference>
<keyword evidence="5" id="KW-0862">Zinc</keyword>
<dbReference type="GO" id="GO:0008270">
    <property type="term" value="F:zinc ion binding"/>
    <property type="evidence" value="ECO:0007669"/>
    <property type="project" value="UniProtKB-KW"/>
</dbReference>
<dbReference type="GO" id="GO:0005737">
    <property type="term" value="C:cytoplasm"/>
    <property type="evidence" value="ECO:0007669"/>
    <property type="project" value="InterPro"/>
</dbReference>
<dbReference type="Gene3D" id="3.30.160.60">
    <property type="entry name" value="Classic Zinc Finger"/>
    <property type="match status" value="4"/>
</dbReference>
<keyword evidence="9" id="KW-0539">Nucleus</keyword>
<name>A0A484BI11_DRONA</name>
<dbReference type="PROSITE" id="PS50157">
    <property type="entry name" value="ZINC_FINGER_C2H2_2"/>
    <property type="match status" value="6"/>
</dbReference>
<feature type="compositionally biased region" description="Acidic residues" evidence="11">
    <location>
        <begin position="368"/>
        <end position="380"/>
    </location>
</feature>
<dbReference type="EMBL" id="LSRL02000033">
    <property type="protein sequence ID" value="TDG48423.1"/>
    <property type="molecule type" value="Genomic_DNA"/>
</dbReference>
<sequence length="648" mass="74801">MQLERTINIEESGGSPLLATRTHFRDRIEWCLRRLQASIYQLNEEAIASTPVKLEDLSFVELLDLALDKLESYSDIVDTEQDDIFDAEEHLQLVGQVNHIVRHALAFANVALDSDKKALTAICETVLDECVAFEKNFDNYNRNERKLEALSLQRALYSVETYLNEALLRLIFNSLGETTYISELKNALQQSESSADVEKLICDFDINVDCIQQIGVFAIAFTQDVKTKTIIRSCLASLESLDACIVPAFKFQATTSALYHADILENHFKEELLMFRNVVHEIIDSRALISNFLDILDESIDNAATLYPKGYLLKKLTTQLKAALKSEYEDEGLVEELDKTAQDDAEAEALFEELVKDEEDVDMEIKEEYDDDDDDDDQEFLCEGKSDGVSPKLEDEDDQGRFMSKRVKQECNTCGKIFNARYQLQKHISEEHNKTQAHVCPICGIIRRDEEYLELHMNVHEGKTEKQCRYCPKSFSRPVNTLRHMRMHWDKKKYQCEKCGLRFSQDNLLYNHRLRHEAEENPIICSICNVSFKSRKTFNHHTLIHKENRPRHYCSVCPKSFTERYTLKMHMKTHEGDVVYGVREEVPVDDQVVEELQVDVDESEQAVTVIMSDNDDNSAGFCLICSTNYENKKELEHHLQIDHDVVLK</sequence>
<evidence type="ECO:0000256" key="1">
    <source>
        <dbReference type="ARBA" id="ARBA00004123"/>
    </source>
</evidence>
<dbReference type="GO" id="GO:0005634">
    <property type="term" value="C:nucleus"/>
    <property type="evidence" value="ECO:0007669"/>
    <property type="project" value="UniProtKB-SubCell"/>
</dbReference>
<dbReference type="PANTHER" id="PTHR16515">
    <property type="entry name" value="PR DOMAIN ZINC FINGER PROTEIN"/>
    <property type="match status" value="1"/>
</dbReference>
<gene>
    <name evidence="13" type="ORF">AWZ03_005168</name>
</gene>
<dbReference type="PROSITE" id="PS00028">
    <property type="entry name" value="ZINC_FINGER_C2H2_1"/>
    <property type="match status" value="5"/>
</dbReference>
<feature type="domain" description="C2H2-type" evidence="12">
    <location>
        <begin position="494"/>
        <end position="521"/>
    </location>
</feature>
<evidence type="ECO:0000256" key="10">
    <source>
        <dbReference type="PROSITE-ProRule" id="PRU00042"/>
    </source>
</evidence>
<keyword evidence="8" id="KW-0804">Transcription</keyword>
<keyword evidence="7" id="KW-0238">DNA-binding</keyword>
<keyword evidence="2" id="KW-0479">Metal-binding</keyword>
<comment type="caution">
    <text evidence="13">The sequence shown here is derived from an EMBL/GenBank/DDBJ whole genome shotgun (WGS) entry which is preliminary data.</text>
</comment>
<keyword evidence="14" id="KW-1185">Reference proteome</keyword>
<evidence type="ECO:0000256" key="9">
    <source>
        <dbReference type="ARBA" id="ARBA00023242"/>
    </source>
</evidence>
<dbReference type="SMART" id="SM00355">
    <property type="entry name" value="ZnF_C2H2"/>
    <property type="match status" value="7"/>
</dbReference>
<keyword evidence="6" id="KW-0805">Transcription regulation</keyword>
<feature type="domain" description="C2H2-type" evidence="12">
    <location>
        <begin position="409"/>
        <end position="437"/>
    </location>
</feature>
<evidence type="ECO:0000256" key="6">
    <source>
        <dbReference type="ARBA" id="ARBA00023015"/>
    </source>
</evidence>
<keyword evidence="4 10" id="KW-0863">Zinc-finger</keyword>
<dbReference type="OMA" id="SHIKFII"/>
<dbReference type="GO" id="GO:0016020">
    <property type="term" value="C:membrane"/>
    <property type="evidence" value="ECO:0007669"/>
    <property type="project" value="InterPro"/>
</dbReference>
<dbReference type="GO" id="GO:0010468">
    <property type="term" value="P:regulation of gene expression"/>
    <property type="evidence" value="ECO:0007669"/>
    <property type="project" value="TreeGrafter"/>
</dbReference>
<protein>
    <recommendedName>
        <fullName evidence="12">C2H2-type domain-containing protein</fullName>
    </recommendedName>
</protein>
<organism evidence="13 14">
    <name type="scientific">Drosophila navojoa</name>
    <name type="common">Fruit fly</name>
    <dbReference type="NCBI Taxonomy" id="7232"/>
    <lineage>
        <taxon>Eukaryota</taxon>
        <taxon>Metazoa</taxon>
        <taxon>Ecdysozoa</taxon>
        <taxon>Arthropoda</taxon>
        <taxon>Hexapoda</taxon>
        <taxon>Insecta</taxon>
        <taxon>Pterygota</taxon>
        <taxon>Neoptera</taxon>
        <taxon>Endopterygota</taxon>
        <taxon>Diptera</taxon>
        <taxon>Brachycera</taxon>
        <taxon>Muscomorpha</taxon>
        <taxon>Ephydroidea</taxon>
        <taxon>Drosophilidae</taxon>
        <taxon>Drosophila</taxon>
    </lineage>
</organism>
<dbReference type="PANTHER" id="PTHR16515:SF49">
    <property type="entry name" value="GASTRULA ZINC FINGER PROTEIN XLCGF49.1-LIKE-RELATED"/>
    <property type="match status" value="1"/>
</dbReference>
<evidence type="ECO:0000256" key="5">
    <source>
        <dbReference type="ARBA" id="ARBA00022833"/>
    </source>
</evidence>
<dbReference type="InterPro" id="IPR013087">
    <property type="entry name" value="Znf_C2H2_type"/>
</dbReference>
<dbReference type="SUPFAM" id="SSF57667">
    <property type="entry name" value="beta-beta-alpha zinc fingers"/>
    <property type="match status" value="3"/>
</dbReference>
<evidence type="ECO:0000256" key="7">
    <source>
        <dbReference type="ARBA" id="ARBA00023125"/>
    </source>
</evidence>
<keyword evidence="3" id="KW-0677">Repeat</keyword>
<evidence type="ECO:0000313" key="14">
    <source>
        <dbReference type="Proteomes" id="UP000295192"/>
    </source>
</evidence>